<evidence type="ECO:0000313" key="6">
    <source>
        <dbReference type="Proteomes" id="UP000037660"/>
    </source>
</evidence>
<dbReference type="InterPro" id="IPR000182">
    <property type="entry name" value="GNAT_dom"/>
</dbReference>
<dbReference type="InterPro" id="IPR016181">
    <property type="entry name" value="Acyl_CoA_acyltransferase"/>
</dbReference>
<keyword evidence="5" id="KW-0489">Methyltransferase</keyword>
<reference evidence="6" key="1">
    <citation type="submission" date="2015-07" db="EMBL/GenBank/DDBJ databases">
        <title>Discovery of a poly(ethylene terephthalate assimilation.</title>
        <authorList>
            <person name="Yoshida S."/>
            <person name="Hiraga K."/>
            <person name="Takehana T."/>
            <person name="Taniguchi I."/>
            <person name="Yamaji H."/>
            <person name="Maeda Y."/>
            <person name="Toyohara K."/>
            <person name="Miyamoto K."/>
            <person name="Kimura Y."/>
            <person name="Oda K."/>
        </authorList>
    </citation>
    <scope>NUCLEOTIDE SEQUENCE [LARGE SCALE GENOMIC DNA]</scope>
    <source>
        <strain evidence="6">NBRC 110686 / TISTR 2288 / 201-F6</strain>
    </source>
</reference>
<evidence type="ECO:0000256" key="1">
    <source>
        <dbReference type="ARBA" id="ARBA00022679"/>
    </source>
</evidence>
<dbReference type="InterPro" id="IPR050832">
    <property type="entry name" value="Bact_Acetyltransf"/>
</dbReference>
<feature type="domain" description="N-acetyltransferase" evidence="4">
    <location>
        <begin position="41"/>
        <end position="187"/>
    </location>
</feature>
<dbReference type="OrthoDB" id="143110at2"/>
<dbReference type="AlphaFoldDB" id="A0A0K8P040"/>
<evidence type="ECO:0000313" key="5">
    <source>
        <dbReference type="EMBL" id="GAP35998.1"/>
    </source>
</evidence>
<gene>
    <name evidence="5" type="ORF">ISF6_1838</name>
</gene>
<sequence>MSAPGGSGLPGSVAGPGTTTPSVRPAGPDDALCLGVLAPRVFLETYAPEGVRPALAREVLATLSPAAFDAALADPASRLFVAEHAPHRVGFVHLVLGAVPPGPPLAHPAEVLRLYVQAPQAGAGLGTRLLARAEAAAAAAGARHVWLTAWVGNLRARAFYAARGYADRGAADHWIEGERFENRLFVKALPAGAVADRTGDADAPARTPAA</sequence>
<organism evidence="5 6">
    <name type="scientific">Piscinibacter sakaiensis</name>
    <name type="common">Ideonella sakaiensis</name>
    <dbReference type="NCBI Taxonomy" id="1547922"/>
    <lineage>
        <taxon>Bacteria</taxon>
        <taxon>Pseudomonadati</taxon>
        <taxon>Pseudomonadota</taxon>
        <taxon>Betaproteobacteria</taxon>
        <taxon>Burkholderiales</taxon>
        <taxon>Sphaerotilaceae</taxon>
        <taxon>Piscinibacter</taxon>
    </lineage>
</organism>
<dbReference type="Pfam" id="PF00583">
    <property type="entry name" value="Acetyltransf_1"/>
    <property type="match status" value="1"/>
</dbReference>
<feature type="region of interest" description="Disordered" evidence="3">
    <location>
        <begin position="1"/>
        <end position="26"/>
    </location>
</feature>
<dbReference type="PROSITE" id="PS51186">
    <property type="entry name" value="GNAT"/>
    <property type="match status" value="1"/>
</dbReference>
<keyword evidence="6" id="KW-1185">Reference proteome</keyword>
<dbReference type="GO" id="GO:0032259">
    <property type="term" value="P:methylation"/>
    <property type="evidence" value="ECO:0007669"/>
    <property type="project" value="UniProtKB-KW"/>
</dbReference>
<evidence type="ECO:0000256" key="2">
    <source>
        <dbReference type="ARBA" id="ARBA00023315"/>
    </source>
</evidence>
<dbReference type="Gene3D" id="3.40.630.30">
    <property type="match status" value="1"/>
</dbReference>
<comment type="caution">
    <text evidence="5">The sequence shown here is derived from an EMBL/GenBank/DDBJ whole genome shotgun (WGS) entry which is preliminary data.</text>
</comment>
<evidence type="ECO:0000256" key="3">
    <source>
        <dbReference type="SAM" id="MobiDB-lite"/>
    </source>
</evidence>
<dbReference type="GO" id="GO:0016747">
    <property type="term" value="F:acyltransferase activity, transferring groups other than amino-acyl groups"/>
    <property type="evidence" value="ECO:0007669"/>
    <property type="project" value="InterPro"/>
</dbReference>
<dbReference type="SUPFAM" id="SSF55729">
    <property type="entry name" value="Acyl-CoA N-acyltransferases (Nat)"/>
    <property type="match status" value="1"/>
</dbReference>
<dbReference type="EC" id="2.1.1.-" evidence="5"/>
<reference evidence="5 6" key="2">
    <citation type="journal article" date="2016" name="Science">
        <title>A bacterium that degrades and assimilates poly(ethylene terephthalate).</title>
        <authorList>
            <person name="Yoshida S."/>
            <person name="Hiraga K."/>
            <person name="Takehana T."/>
            <person name="Taniguchi I."/>
            <person name="Yamaji H."/>
            <person name="Maeda Y."/>
            <person name="Toyohara K."/>
            <person name="Miyamoto K."/>
            <person name="Kimura Y."/>
            <person name="Oda K."/>
        </authorList>
    </citation>
    <scope>NUCLEOTIDE SEQUENCE [LARGE SCALE GENOMIC DNA]</scope>
    <source>
        <strain evidence="6">NBRC 110686 / TISTR 2288 / 201-F6</strain>
    </source>
</reference>
<name>A0A0K8P040_PISS1</name>
<dbReference type="PANTHER" id="PTHR43877:SF1">
    <property type="entry name" value="ACETYLTRANSFERASE"/>
    <property type="match status" value="1"/>
</dbReference>
<keyword evidence="1 5" id="KW-0808">Transferase</keyword>
<dbReference type="EMBL" id="BBYR01000030">
    <property type="protein sequence ID" value="GAP35998.1"/>
    <property type="molecule type" value="Genomic_DNA"/>
</dbReference>
<proteinExistence type="predicted"/>
<accession>A0A0K8P040</accession>
<keyword evidence="2" id="KW-0012">Acyltransferase</keyword>
<dbReference type="STRING" id="1547922.ISF6_1838"/>
<dbReference type="RefSeq" id="WP_054020018.1">
    <property type="nucleotide sequence ID" value="NZ_BBYR01000030.1"/>
</dbReference>
<evidence type="ECO:0000259" key="4">
    <source>
        <dbReference type="PROSITE" id="PS51186"/>
    </source>
</evidence>
<dbReference type="GO" id="GO:0008168">
    <property type="term" value="F:methyltransferase activity"/>
    <property type="evidence" value="ECO:0007669"/>
    <property type="project" value="UniProtKB-KW"/>
</dbReference>
<dbReference type="Proteomes" id="UP000037660">
    <property type="component" value="Unassembled WGS sequence"/>
</dbReference>
<protein>
    <submittedName>
        <fullName evidence="5">tRNA (Guanine37-N1)-methyltransferase/histone acetyltransferase HPA2</fullName>
        <ecNumber evidence="5">2.1.1.-</ecNumber>
    </submittedName>
</protein>
<dbReference type="PANTHER" id="PTHR43877">
    <property type="entry name" value="AMINOALKYLPHOSPHONATE N-ACETYLTRANSFERASE-RELATED-RELATED"/>
    <property type="match status" value="1"/>
</dbReference>